<reference evidence="1" key="1">
    <citation type="submission" date="2016-09" db="EMBL/GenBank/DDBJ databases">
        <authorList>
            <person name="Hebert L."/>
            <person name="Moumen B."/>
        </authorList>
    </citation>
    <scope>NUCLEOTIDE SEQUENCE [LARGE SCALE GENOMIC DNA]</scope>
    <source>
        <strain evidence="1">OVI</strain>
    </source>
</reference>
<gene>
    <name evidence="1" type="ORF">TEOVI_000868500</name>
</gene>
<dbReference type="EMBL" id="CZPT02000709">
    <property type="protein sequence ID" value="SCU67249.1"/>
    <property type="molecule type" value="Genomic_DNA"/>
</dbReference>
<protein>
    <submittedName>
        <fullName evidence="1">Uncharacterized protein</fullName>
    </submittedName>
</protein>
<proteinExistence type="predicted"/>
<dbReference type="AlphaFoldDB" id="A0A1G4I626"/>
<dbReference type="RefSeq" id="XP_067078591.1">
    <property type="nucleotide sequence ID" value="XM_067222490.1"/>
</dbReference>
<evidence type="ECO:0000313" key="2">
    <source>
        <dbReference type="Proteomes" id="UP000195570"/>
    </source>
</evidence>
<evidence type="ECO:0000313" key="1">
    <source>
        <dbReference type="EMBL" id="SCU67249.1"/>
    </source>
</evidence>
<comment type="caution">
    <text evidence="1">The sequence shown here is derived from an EMBL/GenBank/DDBJ whole genome shotgun (WGS) entry which is preliminary data.</text>
</comment>
<name>A0A1G4I626_TRYEQ</name>
<accession>A0A1G4I626</accession>
<keyword evidence="2" id="KW-1185">Reference proteome</keyword>
<sequence>MRCSPQYNEANPPPTSQLTRLKYTPVELTETIVNCQAIPMSPVLLRMKCVVTNVSPDSLLLPDLLHSRPRKTIKVETRVSDDMEVPLFYGAVCGIYTGPNGKEVAAKQWFVDLARICTQGNAMLRDKKTGVLFPTQPLVTQRKRCREREGVSRNDKANDGCNDGSANMCSETSRSRRIVVLHNPLHRYQLVALRTEEISRNS</sequence>
<organism evidence="1 2">
    <name type="scientific">Trypanosoma equiperdum</name>
    <dbReference type="NCBI Taxonomy" id="5694"/>
    <lineage>
        <taxon>Eukaryota</taxon>
        <taxon>Discoba</taxon>
        <taxon>Euglenozoa</taxon>
        <taxon>Kinetoplastea</taxon>
        <taxon>Metakinetoplastina</taxon>
        <taxon>Trypanosomatida</taxon>
        <taxon>Trypanosomatidae</taxon>
        <taxon>Trypanosoma</taxon>
    </lineage>
</organism>
<dbReference type="VEuPathDB" id="TriTrypDB:TEOVI_000868500"/>
<dbReference type="Proteomes" id="UP000195570">
    <property type="component" value="Unassembled WGS sequence"/>
</dbReference>
<dbReference type="GeneID" id="92382619"/>